<accession>A0A1X9LPR2</accession>
<name>A0A1X9LPR2_9MICO</name>
<keyword evidence="3" id="KW-1133">Transmembrane helix</keyword>
<dbReference type="InterPro" id="IPR003807">
    <property type="entry name" value="DUF202"/>
</dbReference>
<evidence type="ECO:0000313" key="7">
    <source>
        <dbReference type="Proteomes" id="UP000192775"/>
    </source>
</evidence>
<sequence>MTLFDPGLQPERTALAWRRTALALFVGSLVAMRILPEVLGAWAVVLGLAGVIAAGGLLWAVHRRYRTHHRMLLEEGDRTTLAGGRLIAATTLFCVLAAALTLVLVVVMAITGFSLVPLAR</sequence>
<dbReference type="KEGG" id="cphy:B5808_15380"/>
<dbReference type="GO" id="GO:0012505">
    <property type="term" value="C:endomembrane system"/>
    <property type="evidence" value="ECO:0007669"/>
    <property type="project" value="UniProtKB-SubCell"/>
</dbReference>
<dbReference type="Proteomes" id="UP000192775">
    <property type="component" value="Chromosome"/>
</dbReference>
<organism evidence="6 7">
    <name type="scientific">Cnuibacter physcomitrellae</name>
    <dbReference type="NCBI Taxonomy" id="1619308"/>
    <lineage>
        <taxon>Bacteria</taxon>
        <taxon>Bacillati</taxon>
        <taxon>Actinomycetota</taxon>
        <taxon>Actinomycetes</taxon>
        <taxon>Micrococcales</taxon>
        <taxon>Microbacteriaceae</taxon>
        <taxon>Cnuibacter</taxon>
    </lineage>
</organism>
<proteinExistence type="predicted"/>
<dbReference type="Pfam" id="PF02656">
    <property type="entry name" value="DUF202"/>
    <property type="match status" value="1"/>
</dbReference>
<protein>
    <recommendedName>
        <fullName evidence="5">DUF202 domain-containing protein</fullName>
    </recommendedName>
</protein>
<evidence type="ECO:0000256" key="2">
    <source>
        <dbReference type="ARBA" id="ARBA00022692"/>
    </source>
</evidence>
<keyword evidence="2" id="KW-0812">Transmembrane</keyword>
<keyword evidence="4" id="KW-0472">Membrane</keyword>
<gene>
    <name evidence="6" type="ORF">B5808_15380</name>
</gene>
<evidence type="ECO:0000256" key="1">
    <source>
        <dbReference type="ARBA" id="ARBA00004127"/>
    </source>
</evidence>
<dbReference type="AlphaFoldDB" id="A0A1X9LPR2"/>
<evidence type="ECO:0000256" key="4">
    <source>
        <dbReference type="ARBA" id="ARBA00023136"/>
    </source>
</evidence>
<keyword evidence="7" id="KW-1185">Reference proteome</keyword>
<evidence type="ECO:0000256" key="3">
    <source>
        <dbReference type="ARBA" id="ARBA00022989"/>
    </source>
</evidence>
<evidence type="ECO:0000259" key="5">
    <source>
        <dbReference type="Pfam" id="PF02656"/>
    </source>
</evidence>
<comment type="subcellular location">
    <subcellularLocation>
        <location evidence="1">Endomembrane system</location>
        <topology evidence="1">Multi-pass membrane protein</topology>
    </subcellularLocation>
</comment>
<dbReference type="EMBL" id="CP020715">
    <property type="protein sequence ID" value="ARJ06442.1"/>
    <property type="molecule type" value="Genomic_DNA"/>
</dbReference>
<reference evidence="6 7" key="1">
    <citation type="submission" date="2017-04" db="EMBL/GenBank/DDBJ databases">
        <authorList>
            <person name="Afonso C.L."/>
            <person name="Miller P.J."/>
            <person name="Scott M.A."/>
            <person name="Spackman E."/>
            <person name="Goraichik I."/>
            <person name="Dimitrov K.M."/>
            <person name="Suarez D.L."/>
            <person name="Swayne D.E."/>
        </authorList>
    </citation>
    <scope>NUCLEOTIDE SEQUENCE [LARGE SCALE GENOMIC DNA]</scope>
    <source>
        <strain evidence="7">XA(T)</strain>
    </source>
</reference>
<feature type="domain" description="DUF202" evidence="5">
    <location>
        <begin position="5"/>
        <end position="71"/>
    </location>
</feature>
<dbReference type="RefSeq" id="WP_085020580.1">
    <property type="nucleotide sequence ID" value="NZ_BMHD01000001.1"/>
</dbReference>
<evidence type="ECO:0000313" key="6">
    <source>
        <dbReference type="EMBL" id="ARJ06442.1"/>
    </source>
</evidence>